<keyword evidence="5" id="KW-0408">Iron</keyword>
<keyword evidence="4" id="KW-0560">Oxidoreductase</keyword>
<evidence type="ECO:0000256" key="5">
    <source>
        <dbReference type="ARBA" id="ARBA00023004"/>
    </source>
</evidence>
<dbReference type="InterPro" id="IPR055828">
    <property type="entry name" value="DUF7405"/>
</dbReference>
<dbReference type="InterPro" id="IPR011008">
    <property type="entry name" value="Dimeric_a/b-barrel"/>
</dbReference>
<dbReference type="GO" id="GO:0020037">
    <property type="term" value="F:heme binding"/>
    <property type="evidence" value="ECO:0007669"/>
    <property type="project" value="InterPro"/>
</dbReference>
<keyword evidence="3" id="KW-0479">Metal-binding</keyword>
<proteinExistence type="predicted"/>
<protein>
    <submittedName>
        <fullName evidence="7">Twin-arginine translocation signal domain-containing protein</fullName>
    </submittedName>
</protein>
<dbReference type="KEGG" id="hale:G3A49_06345"/>
<evidence type="ECO:0000256" key="3">
    <source>
        <dbReference type="ARBA" id="ARBA00022723"/>
    </source>
</evidence>
<dbReference type="InterPro" id="IPR019546">
    <property type="entry name" value="TAT_signal_bac_arc"/>
</dbReference>
<comment type="cofactor">
    <cofactor evidence="1">
        <name>heme b</name>
        <dbReference type="ChEBI" id="CHEBI:60344"/>
    </cofactor>
</comment>
<dbReference type="PROSITE" id="PS51404">
    <property type="entry name" value="DYP_PEROXIDASE"/>
    <property type="match status" value="1"/>
</dbReference>
<dbReference type="Pfam" id="PF24152">
    <property type="entry name" value="DUF7405"/>
    <property type="match status" value="1"/>
</dbReference>
<evidence type="ECO:0000313" key="8">
    <source>
        <dbReference type="Proteomes" id="UP000465667"/>
    </source>
</evidence>
<dbReference type="EMBL" id="CP048738">
    <property type="protein sequence ID" value="QIB77778.1"/>
    <property type="molecule type" value="Genomic_DNA"/>
</dbReference>
<dbReference type="NCBIfam" id="TIGR01409">
    <property type="entry name" value="TAT_signal_seq"/>
    <property type="match status" value="1"/>
</dbReference>
<evidence type="ECO:0000313" key="7">
    <source>
        <dbReference type="EMBL" id="QIB77778.1"/>
    </source>
</evidence>
<dbReference type="GeneID" id="44083012"/>
<evidence type="ECO:0000256" key="6">
    <source>
        <dbReference type="SAM" id="MobiDB-lite"/>
    </source>
</evidence>
<dbReference type="GO" id="GO:0004601">
    <property type="term" value="F:peroxidase activity"/>
    <property type="evidence" value="ECO:0007669"/>
    <property type="project" value="UniProtKB-KW"/>
</dbReference>
<evidence type="ECO:0000256" key="2">
    <source>
        <dbReference type="ARBA" id="ARBA00022559"/>
    </source>
</evidence>
<reference evidence="7 8" key="1">
    <citation type="submission" date="2020-02" db="EMBL/GenBank/DDBJ databases">
        <title>Whole genome sequence of Haloferax alexandrinus pws1.</title>
        <authorList>
            <person name="Verma D.K."/>
            <person name="Gopal K."/>
            <person name="Prasad E.S."/>
        </authorList>
    </citation>
    <scope>NUCLEOTIDE SEQUENCE [LARGE SCALE GENOMIC DNA]</scope>
    <source>
        <strain evidence="8">wsp1</strain>
    </source>
</reference>
<evidence type="ECO:0000256" key="1">
    <source>
        <dbReference type="ARBA" id="ARBA00001970"/>
    </source>
</evidence>
<dbReference type="GO" id="GO:0046872">
    <property type="term" value="F:metal ion binding"/>
    <property type="evidence" value="ECO:0007669"/>
    <property type="project" value="UniProtKB-KW"/>
</dbReference>
<accession>A0A6C0UXT7</accession>
<dbReference type="SUPFAM" id="SSF54909">
    <property type="entry name" value="Dimeric alpha+beta barrel"/>
    <property type="match status" value="1"/>
</dbReference>
<evidence type="ECO:0000256" key="4">
    <source>
        <dbReference type="ARBA" id="ARBA00023002"/>
    </source>
</evidence>
<dbReference type="Proteomes" id="UP000465667">
    <property type="component" value="Chromosome"/>
</dbReference>
<dbReference type="RefSeq" id="WP_004061547.1">
    <property type="nucleotide sequence ID" value="NZ_CP048738.1"/>
</dbReference>
<dbReference type="InterPro" id="IPR006314">
    <property type="entry name" value="Dyp_peroxidase"/>
</dbReference>
<sequence length="440" mass="47823">MDDSESDELDRRAFLKAAVAAGGAAAFSACLSREDTDVPRGPDDLSSHPARQHAWNRVLPRDDYGNVVAPRHHLLLYLDLQTSGRPTDADREAVETALRGVERAYERSGDGLLLTVGYSPAYFDRFDDPLPATVDVPRPEALSPFEDPAFDEPDAVLHLASNRANVVLGAESALTDGRSTLNGVDQPMANLTDAFEVVDRRTGFVGTGLPAQNADVDGVPSDSVPEDAPLFMGFKSGFEKNQASEDRVTIRSGPFAGGTTQHISRLRLNLDQWYTQDDRWQREAKMFCPYHAQNDRIEGVADNLGTDSAVGDCGDATDTARETGVVGHTQKVARAREDDSPLLLRRDFDSTDGGHAGLHFLSVQRGITDFVTTREAMNGTDLAEKSSVGQRNNNGILQYVRTVRRGNFLVPPRRLRALPPAAPADGSTGEDDAAREEPRA</sequence>
<organism evidence="7 8">
    <name type="scientific">Haloferax volcanii</name>
    <name type="common">Halobacterium volcanii</name>
    <dbReference type="NCBI Taxonomy" id="2246"/>
    <lineage>
        <taxon>Archaea</taxon>
        <taxon>Methanobacteriati</taxon>
        <taxon>Methanobacteriota</taxon>
        <taxon>Stenosarchaea group</taxon>
        <taxon>Halobacteria</taxon>
        <taxon>Halobacteriales</taxon>
        <taxon>Haloferacaceae</taxon>
        <taxon>Haloferax</taxon>
    </lineage>
</organism>
<name>A0A6C0UXT7_HALVO</name>
<feature type="region of interest" description="Disordered" evidence="6">
    <location>
        <begin position="414"/>
        <end position="440"/>
    </location>
</feature>
<dbReference type="PROSITE" id="PS51318">
    <property type="entry name" value="TAT"/>
    <property type="match status" value="1"/>
</dbReference>
<gene>
    <name evidence="7" type="ORF">G3A49_06345</name>
</gene>
<dbReference type="InterPro" id="IPR006311">
    <property type="entry name" value="TAT_signal"/>
</dbReference>
<dbReference type="AlphaFoldDB" id="A0A6C0UXT7"/>
<keyword evidence="2" id="KW-0575">Peroxidase</keyword>